<dbReference type="EMBL" id="BMLB01000001">
    <property type="protein sequence ID" value="GGK56166.1"/>
    <property type="molecule type" value="Genomic_DNA"/>
</dbReference>
<sequence>MARMRARAYWTVAPGHGEIRGEDLRAPVPGEALVRATASGVSRGSELLVHRGGVPSSVAGRMRAPFQVGDLTGPGPVKYGYLSVGVVEDGDAEWVGRRVFCLHPHQDRYVVPVEALTALPDAVPDRRAVLLGTLETAVNALWDGRPLYGDRVAVVGGGMVGASVTALLAQLPLERLELVDPDPDRVALAPHLGARGVSPDDATGGCDLVFHCSATAAGLGRALSLLGDEGEVVELSWYGDRPVSVDLGSDFHARRLRVRASQVSRVSPHRAARRDHAGRMGVALRAAQDPRLDHLLAGPTPFEQLPALMGRLAAGEPGLCHVVGYDT</sequence>
<accession>A0ABQ2F3Y6</accession>
<dbReference type="InterPro" id="IPR036291">
    <property type="entry name" value="NAD(P)-bd_dom_sf"/>
</dbReference>
<dbReference type="PANTHER" id="PTHR43350:SF19">
    <property type="entry name" value="D-GULOSIDE 3-DEHYDROGENASE"/>
    <property type="match status" value="1"/>
</dbReference>
<keyword evidence="5" id="KW-0560">Oxidoreductase</keyword>
<evidence type="ECO:0000256" key="3">
    <source>
        <dbReference type="ARBA" id="ARBA00022723"/>
    </source>
</evidence>
<keyword evidence="4" id="KW-0862">Zinc</keyword>
<comment type="caution">
    <text evidence="6">The sequence shown here is derived from an EMBL/GenBank/DDBJ whole genome shotgun (WGS) entry which is preliminary data.</text>
</comment>
<evidence type="ECO:0000256" key="5">
    <source>
        <dbReference type="ARBA" id="ARBA00023002"/>
    </source>
</evidence>
<keyword evidence="7" id="KW-1185">Reference proteome</keyword>
<dbReference type="PANTHER" id="PTHR43350">
    <property type="entry name" value="NAD-DEPENDENT ALCOHOL DEHYDROGENASE"/>
    <property type="match status" value="1"/>
</dbReference>
<organism evidence="6 7">
    <name type="scientific">Ornithinimicrobium pekingense</name>
    <dbReference type="NCBI Taxonomy" id="384677"/>
    <lineage>
        <taxon>Bacteria</taxon>
        <taxon>Bacillati</taxon>
        <taxon>Actinomycetota</taxon>
        <taxon>Actinomycetes</taxon>
        <taxon>Micrococcales</taxon>
        <taxon>Ornithinimicrobiaceae</taxon>
        <taxon>Ornithinimicrobium</taxon>
    </lineage>
</organism>
<dbReference type="SUPFAM" id="SSF51735">
    <property type="entry name" value="NAD(P)-binding Rossmann-fold domains"/>
    <property type="match status" value="1"/>
</dbReference>
<name>A0ABQ2F3Y6_9MICO</name>
<proteinExistence type="inferred from homology"/>
<evidence type="ECO:0000256" key="1">
    <source>
        <dbReference type="ARBA" id="ARBA00001947"/>
    </source>
</evidence>
<evidence type="ECO:0000313" key="7">
    <source>
        <dbReference type="Proteomes" id="UP000662111"/>
    </source>
</evidence>
<keyword evidence="3" id="KW-0479">Metal-binding</keyword>
<dbReference type="InterPro" id="IPR011032">
    <property type="entry name" value="GroES-like_sf"/>
</dbReference>
<evidence type="ECO:0000256" key="4">
    <source>
        <dbReference type="ARBA" id="ARBA00022833"/>
    </source>
</evidence>
<comment type="similarity">
    <text evidence="2">Belongs to the zinc-containing alcohol dehydrogenase family.</text>
</comment>
<gene>
    <name evidence="6" type="ORF">GCM10011509_00700</name>
</gene>
<reference evidence="7" key="1">
    <citation type="journal article" date="2019" name="Int. J. Syst. Evol. Microbiol.">
        <title>The Global Catalogue of Microorganisms (GCM) 10K type strain sequencing project: providing services to taxonomists for standard genome sequencing and annotation.</title>
        <authorList>
            <consortium name="The Broad Institute Genomics Platform"/>
            <consortium name="The Broad Institute Genome Sequencing Center for Infectious Disease"/>
            <person name="Wu L."/>
            <person name="Ma J."/>
        </authorList>
    </citation>
    <scope>NUCLEOTIDE SEQUENCE [LARGE SCALE GENOMIC DNA]</scope>
    <source>
        <strain evidence="7">CGMCC 1.5362</strain>
    </source>
</reference>
<dbReference type="Gene3D" id="3.90.180.10">
    <property type="entry name" value="Medium-chain alcohol dehydrogenases, catalytic domain"/>
    <property type="match status" value="1"/>
</dbReference>
<dbReference type="SUPFAM" id="SSF50129">
    <property type="entry name" value="GroES-like"/>
    <property type="match status" value="1"/>
</dbReference>
<dbReference type="CDD" id="cd08255">
    <property type="entry name" value="2-desacetyl-2-hydroxyethyl_bacteriochlorophyllide_like"/>
    <property type="match status" value="1"/>
</dbReference>
<evidence type="ECO:0000256" key="2">
    <source>
        <dbReference type="ARBA" id="ARBA00008072"/>
    </source>
</evidence>
<dbReference type="Proteomes" id="UP000662111">
    <property type="component" value="Unassembled WGS sequence"/>
</dbReference>
<protein>
    <submittedName>
        <fullName evidence="6">Dehydrogenase</fullName>
    </submittedName>
</protein>
<comment type="cofactor">
    <cofactor evidence="1">
        <name>Zn(2+)</name>
        <dbReference type="ChEBI" id="CHEBI:29105"/>
    </cofactor>
</comment>
<dbReference type="Gene3D" id="3.40.50.720">
    <property type="entry name" value="NAD(P)-binding Rossmann-like Domain"/>
    <property type="match status" value="1"/>
</dbReference>
<evidence type="ECO:0000313" key="6">
    <source>
        <dbReference type="EMBL" id="GGK56166.1"/>
    </source>
</evidence>